<dbReference type="Proteomes" id="UP000237819">
    <property type="component" value="Unassembled WGS sequence"/>
</dbReference>
<dbReference type="PANTHER" id="PTHR37489">
    <property type="entry name" value="DUF3500 DOMAIN-CONTAINING PROTEIN"/>
    <property type="match status" value="1"/>
</dbReference>
<reference evidence="1 2" key="1">
    <citation type="submission" date="2018-02" db="EMBL/GenBank/DDBJ databases">
        <title>Comparative genomes isolates from brazilian mangrove.</title>
        <authorList>
            <person name="Araujo J.E."/>
            <person name="Taketani R.G."/>
            <person name="Silva M.C.P."/>
            <person name="Loureco M.V."/>
            <person name="Andreote F.D."/>
        </authorList>
    </citation>
    <scope>NUCLEOTIDE SEQUENCE [LARGE SCALE GENOMIC DNA]</scope>
    <source>
        <strain evidence="1 2">Nap-Phe MGV</strain>
    </source>
</reference>
<comment type="caution">
    <text evidence="1">The sequence shown here is derived from an EMBL/GenBank/DDBJ whole genome shotgun (WGS) entry which is preliminary data.</text>
</comment>
<name>A0A2S8GJ53_9BACT</name>
<dbReference type="OrthoDB" id="581140at2"/>
<evidence type="ECO:0008006" key="3">
    <source>
        <dbReference type="Google" id="ProtNLM"/>
    </source>
</evidence>
<protein>
    <recommendedName>
        <fullName evidence="3">DUF3500 domain-containing protein</fullName>
    </recommendedName>
</protein>
<dbReference type="RefSeq" id="WP_105337358.1">
    <property type="nucleotide sequence ID" value="NZ_PUHZ01000020.1"/>
</dbReference>
<evidence type="ECO:0000313" key="1">
    <source>
        <dbReference type="EMBL" id="PQO44390.1"/>
    </source>
</evidence>
<dbReference type="InterPro" id="IPR021889">
    <property type="entry name" value="DUF3500"/>
</dbReference>
<organism evidence="1 2">
    <name type="scientific">Blastopirellula marina</name>
    <dbReference type="NCBI Taxonomy" id="124"/>
    <lineage>
        <taxon>Bacteria</taxon>
        <taxon>Pseudomonadati</taxon>
        <taxon>Planctomycetota</taxon>
        <taxon>Planctomycetia</taxon>
        <taxon>Pirellulales</taxon>
        <taxon>Pirellulaceae</taxon>
        <taxon>Blastopirellula</taxon>
    </lineage>
</organism>
<proteinExistence type="predicted"/>
<dbReference type="AlphaFoldDB" id="A0A2S8GJ53"/>
<sequence>MRRPAFLALTLFLVLTTTAVGWTLFKPATTGTAMTVAADAFLGSLTPDEKKVALLDYDSDKRVDWHFIPKDARKGLKIGDMNEKQRKLAHALLQAALSDVGYDKTTKIMDLENLLKQLQKSGPIRDPLRYYVTIFGQPKADARWGLSFEGHHLSLNFVVEGSKVISASPQALCTNPAELKADYSEKFPKGYRILKEEETIGFELVNSLTAEQAKVAVIAAKAPAEIRNPGKPHAPTDEAVGIAAKDLNGSQQQLLRSLIDVYVNAMPADVAADRLQQIESGGFDNVRFCWAGATKPGVGHYYRIQGPSFVIELVNTQPDVAGNIANHVHCIFRDMKGDFALPIE</sequence>
<dbReference type="EMBL" id="PUHZ01000020">
    <property type="protein sequence ID" value="PQO44390.1"/>
    <property type="molecule type" value="Genomic_DNA"/>
</dbReference>
<accession>A0A2S8GJ53</accession>
<evidence type="ECO:0000313" key="2">
    <source>
        <dbReference type="Proteomes" id="UP000237819"/>
    </source>
</evidence>
<dbReference type="Pfam" id="PF12006">
    <property type="entry name" value="DUF3500"/>
    <property type="match status" value="1"/>
</dbReference>
<gene>
    <name evidence="1" type="ORF">C5Y93_20750</name>
</gene>
<dbReference type="PANTHER" id="PTHR37489:SF1">
    <property type="entry name" value="DUF3500 DOMAIN-CONTAINING PROTEIN"/>
    <property type="match status" value="1"/>
</dbReference>